<dbReference type="Gene3D" id="2.80.10.50">
    <property type="match status" value="1"/>
</dbReference>
<dbReference type="PANTHER" id="PTHR33107:SF18">
    <property type="entry name" value="MIRACULIN-LIKE"/>
    <property type="match status" value="1"/>
</dbReference>
<evidence type="ECO:0000256" key="3">
    <source>
        <dbReference type="SAM" id="SignalP"/>
    </source>
</evidence>
<protein>
    <recommendedName>
        <fullName evidence="6">Miraculin</fullName>
    </recommendedName>
</protein>
<dbReference type="GO" id="GO:0004866">
    <property type="term" value="F:endopeptidase inhibitor activity"/>
    <property type="evidence" value="ECO:0007669"/>
    <property type="project" value="InterPro"/>
</dbReference>
<dbReference type="STRING" id="33114.A0A2G2VVL0"/>
<evidence type="ECO:0008006" key="6">
    <source>
        <dbReference type="Google" id="ProtNLM"/>
    </source>
</evidence>
<keyword evidence="5" id="KW-1185">Reference proteome</keyword>
<sequence length="225" mass="25017">MKSSLVLFLSIALFLPLALSSTFSSDLLLPSEQYSSSNAYPSILDTDGNPIRAGVKYFVLPSIRGMGGGLSLSRVVDKSLKVCPQDVVQIPNEVSHGRPVEFFPAYPGKTGQVILVNNPINVKFNSSETSPCANFTVWKMDKKYKYVVARGTLGALNKIRNWFRIVPYGKHYRFVYCPTLCIPCKIKCADLFISYEEQGNVDIRRLAASGNELPFSVMFKKADLE</sequence>
<dbReference type="EMBL" id="MLFT02000010">
    <property type="protein sequence ID" value="PHT37015.1"/>
    <property type="molecule type" value="Genomic_DNA"/>
</dbReference>
<name>A0A2G2VVL0_CAPBA</name>
<dbReference type="PRINTS" id="PR00291">
    <property type="entry name" value="KUNITZINHBTR"/>
</dbReference>
<reference evidence="4 5" key="1">
    <citation type="journal article" date="2017" name="Genome Biol.">
        <title>New reference genome sequences of hot pepper reveal the massive evolution of plant disease-resistance genes by retroduplication.</title>
        <authorList>
            <person name="Kim S."/>
            <person name="Park J."/>
            <person name="Yeom S.I."/>
            <person name="Kim Y.M."/>
            <person name="Seo E."/>
            <person name="Kim K.T."/>
            <person name="Kim M.S."/>
            <person name="Lee J.M."/>
            <person name="Cheong K."/>
            <person name="Shin H.S."/>
            <person name="Kim S.B."/>
            <person name="Han K."/>
            <person name="Lee J."/>
            <person name="Park M."/>
            <person name="Lee H.A."/>
            <person name="Lee H.Y."/>
            <person name="Lee Y."/>
            <person name="Oh S."/>
            <person name="Lee J.H."/>
            <person name="Choi E."/>
            <person name="Choi E."/>
            <person name="Lee S.E."/>
            <person name="Jeon J."/>
            <person name="Kim H."/>
            <person name="Choi G."/>
            <person name="Song H."/>
            <person name="Lee J."/>
            <person name="Lee S.C."/>
            <person name="Kwon J.K."/>
            <person name="Lee H.Y."/>
            <person name="Koo N."/>
            <person name="Hong Y."/>
            <person name="Kim R.W."/>
            <person name="Kang W.H."/>
            <person name="Huh J.H."/>
            <person name="Kang B.C."/>
            <person name="Yang T.J."/>
            <person name="Lee Y.H."/>
            <person name="Bennetzen J.L."/>
            <person name="Choi D."/>
        </authorList>
    </citation>
    <scope>NUCLEOTIDE SEQUENCE [LARGE SCALE GENOMIC DNA]</scope>
    <source>
        <strain evidence="5">cv. PBC81</strain>
    </source>
</reference>
<dbReference type="InterPro" id="IPR011065">
    <property type="entry name" value="Kunitz_inhibitor_STI-like_sf"/>
</dbReference>
<dbReference type="AlphaFoldDB" id="A0A2G2VVL0"/>
<comment type="similarity">
    <text evidence="1">Belongs to the protease inhibitor I3 (leguminous Kunitz-type inhibitor) family.</text>
</comment>
<feature type="signal peptide" evidence="3">
    <location>
        <begin position="1"/>
        <end position="20"/>
    </location>
</feature>
<dbReference type="Pfam" id="PF00197">
    <property type="entry name" value="Kunitz_legume"/>
    <property type="match status" value="1"/>
</dbReference>
<feature type="chain" id="PRO_5013935244" description="Miraculin" evidence="3">
    <location>
        <begin position="21"/>
        <end position="225"/>
    </location>
</feature>
<dbReference type="SMART" id="SM00452">
    <property type="entry name" value="STI"/>
    <property type="match status" value="1"/>
</dbReference>
<comment type="caution">
    <text evidence="4">The sequence shown here is derived from an EMBL/GenBank/DDBJ whole genome shotgun (WGS) entry which is preliminary data.</text>
</comment>
<accession>A0A2G2VVL0</accession>
<dbReference type="Proteomes" id="UP000224567">
    <property type="component" value="Unassembled WGS sequence"/>
</dbReference>
<dbReference type="PANTHER" id="PTHR33107">
    <property type="entry name" value="KUNITZ TRYPSIN INHIBITOR 2"/>
    <property type="match status" value="1"/>
</dbReference>
<evidence type="ECO:0000256" key="1">
    <source>
        <dbReference type="ARBA" id="ARBA00005440"/>
    </source>
</evidence>
<keyword evidence="3" id="KW-0732">Signal</keyword>
<evidence type="ECO:0000313" key="4">
    <source>
        <dbReference type="EMBL" id="PHT37015.1"/>
    </source>
</evidence>
<dbReference type="SUPFAM" id="SSF50386">
    <property type="entry name" value="STI-like"/>
    <property type="match status" value="1"/>
</dbReference>
<proteinExistence type="inferred from homology"/>
<organism evidence="4 5">
    <name type="scientific">Capsicum baccatum</name>
    <name type="common">Peruvian pepper</name>
    <dbReference type="NCBI Taxonomy" id="33114"/>
    <lineage>
        <taxon>Eukaryota</taxon>
        <taxon>Viridiplantae</taxon>
        <taxon>Streptophyta</taxon>
        <taxon>Embryophyta</taxon>
        <taxon>Tracheophyta</taxon>
        <taxon>Spermatophyta</taxon>
        <taxon>Magnoliopsida</taxon>
        <taxon>eudicotyledons</taxon>
        <taxon>Gunneridae</taxon>
        <taxon>Pentapetalae</taxon>
        <taxon>asterids</taxon>
        <taxon>lamiids</taxon>
        <taxon>Solanales</taxon>
        <taxon>Solanaceae</taxon>
        <taxon>Solanoideae</taxon>
        <taxon>Capsiceae</taxon>
        <taxon>Capsicum</taxon>
    </lineage>
</organism>
<reference evidence="5" key="2">
    <citation type="journal article" date="2017" name="J. Anim. Genet.">
        <title>Multiple reference genome sequences of hot pepper reveal the massive evolution of plant disease resistance genes by retroduplication.</title>
        <authorList>
            <person name="Kim S."/>
            <person name="Park J."/>
            <person name="Yeom S.-I."/>
            <person name="Kim Y.-M."/>
            <person name="Seo E."/>
            <person name="Kim K.-T."/>
            <person name="Kim M.-S."/>
            <person name="Lee J.M."/>
            <person name="Cheong K."/>
            <person name="Shin H.-S."/>
            <person name="Kim S.-B."/>
            <person name="Han K."/>
            <person name="Lee J."/>
            <person name="Park M."/>
            <person name="Lee H.-A."/>
            <person name="Lee H.-Y."/>
            <person name="Lee Y."/>
            <person name="Oh S."/>
            <person name="Lee J.H."/>
            <person name="Choi E."/>
            <person name="Choi E."/>
            <person name="Lee S.E."/>
            <person name="Jeon J."/>
            <person name="Kim H."/>
            <person name="Choi G."/>
            <person name="Song H."/>
            <person name="Lee J."/>
            <person name="Lee S.-C."/>
            <person name="Kwon J.-K."/>
            <person name="Lee H.-Y."/>
            <person name="Koo N."/>
            <person name="Hong Y."/>
            <person name="Kim R.W."/>
            <person name="Kang W.-H."/>
            <person name="Huh J.H."/>
            <person name="Kang B.-C."/>
            <person name="Yang T.-J."/>
            <person name="Lee Y.-H."/>
            <person name="Bennetzen J.L."/>
            <person name="Choi D."/>
        </authorList>
    </citation>
    <scope>NUCLEOTIDE SEQUENCE [LARGE SCALE GENOMIC DNA]</scope>
    <source>
        <strain evidence="5">cv. PBC81</strain>
    </source>
</reference>
<dbReference type="OrthoDB" id="1918435at2759"/>
<dbReference type="PROSITE" id="PS00283">
    <property type="entry name" value="SOYBEAN_KUNITZ"/>
    <property type="match status" value="1"/>
</dbReference>
<keyword evidence="2" id="KW-0646">Protease inhibitor</keyword>
<gene>
    <name evidence="4" type="ORF">CQW23_24715</name>
</gene>
<dbReference type="InterPro" id="IPR002160">
    <property type="entry name" value="Prot_inh_Kunz-lg"/>
</dbReference>
<evidence type="ECO:0000256" key="2">
    <source>
        <dbReference type="ARBA" id="ARBA00022690"/>
    </source>
</evidence>
<evidence type="ECO:0000313" key="5">
    <source>
        <dbReference type="Proteomes" id="UP000224567"/>
    </source>
</evidence>